<feature type="region of interest" description="Disordered" evidence="2">
    <location>
        <begin position="580"/>
        <end position="656"/>
    </location>
</feature>
<feature type="coiled-coil region" evidence="1">
    <location>
        <begin position="314"/>
        <end position="419"/>
    </location>
</feature>
<feature type="region of interest" description="Disordered" evidence="2">
    <location>
        <begin position="828"/>
        <end position="868"/>
    </location>
</feature>
<dbReference type="Pfam" id="PF15964">
    <property type="entry name" value="CCCAP"/>
    <property type="match status" value="1"/>
</dbReference>
<dbReference type="AlphaFoldDB" id="A0A8J6H1Y0"/>
<dbReference type="Proteomes" id="UP000719412">
    <property type="component" value="Unassembled WGS sequence"/>
</dbReference>
<dbReference type="GO" id="GO:0005814">
    <property type="term" value="C:centriole"/>
    <property type="evidence" value="ECO:0007669"/>
    <property type="project" value="TreeGrafter"/>
</dbReference>
<feature type="compositionally biased region" description="Polar residues" evidence="2">
    <location>
        <begin position="828"/>
        <end position="859"/>
    </location>
</feature>
<reference evidence="3" key="2">
    <citation type="submission" date="2021-08" db="EMBL/GenBank/DDBJ databases">
        <authorList>
            <person name="Eriksson T."/>
        </authorList>
    </citation>
    <scope>NUCLEOTIDE SEQUENCE</scope>
    <source>
        <strain evidence="3">Stoneville</strain>
        <tissue evidence="3">Whole head</tissue>
    </source>
</reference>
<evidence type="ECO:0000256" key="2">
    <source>
        <dbReference type="SAM" id="MobiDB-lite"/>
    </source>
</evidence>
<proteinExistence type="predicted"/>
<keyword evidence="4" id="KW-1185">Reference proteome</keyword>
<feature type="coiled-coil region" evidence="1">
    <location>
        <begin position="229"/>
        <end position="284"/>
    </location>
</feature>
<evidence type="ECO:0000256" key="1">
    <source>
        <dbReference type="SAM" id="Coils"/>
    </source>
</evidence>
<accession>A0A8J6H1Y0</accession>
<comment type="caution">
    <text evidence="3">The sequence shown here is derived from an EMBL/GenBank/DDBJ whole genome shotgun (WGS) entry which is preliminary data.</text>
</comment>
<dbReference type="PANTHER" id="PTHR34343">
    <property type="entry name" value="SEROLOGICALLY DEFINED COLON CANCER ANTIGEN 8"/>
    <property type="match status" value="1"/>
</dbReference>
<feature type="compositionally biased region" description="Polar residues" evidence="2">
    <location>
        <begin position="616"/>
        <end position="631"/>
    </location>
</feature>
<dbReference type="GO" id="GO:0007098">
    <property type="term" value="P:centrosome cycle"/>
    <property type="evidence" value="ECO:0007669"/>
    <property type="project" value="InterPro"/>
</dbReference>
<dbReference type="GO" id="GO:0001764">
    <property type="term" value="P:neuron migration"/>
    <property type="evidence" value="ECO:0007669"/>
    <property type="project" value="TreeGrafter"/>
</dbReference>
<dbReference type="PANTHER" id="PTHR34343:SF1">
    <property type="entry name" value="SEROLOGICALLY DEFINED COLON CANCER ANTIGEN 8"/>
    <property type="match status" value="1"/>
</dbReference>
<reference evidence="3" key="1">
    <citation type="journal article" date="2020" name="J Insects Food Feed">
        <title>The yellow mealworm (Tenebrio molitor) genome: a resource for the emerging insects as food and feed industry.</title>
        <authorList>
            <person name="Eriksson T."/>
            <person name="Andere A."/>
            <person name="Kelstrup H."/>
            <person name="Emery V."/>
            <person name="Picard C."/>
        </authorList>
    </citation>
    <scope>NUCLEOTIDE SEQUENCE</scope>
    <source>
        <strain evidence="3">Stoneville</strain>
        <tissue evidence="3">Whole head</tissue>
    </source>
</reference>
<sequence>MNQKRQKTSSFSSLLYCHPEELVLRYTQELLFPKPQYLPMKSGGAKMEFRKKPDYADTAYREAVGRLRILLAETYTPFKRPLRELDSAGEDTDNQSLVSANSRNSKFISRPYYHYLNVLPKRYNYYPLIRPSVAATDPEKNVATGPKYDNTSAPPELMSFIEKQEDYIEQLEKESRFCREELSSLLSKVKDVISENENLHEKQKSNIMKEKDVLQDTVFKLQNALSKIKDKENDTCDQVKRSLDVAEQAQYEKNAAELEIRRLKDELDRQHSKLRDAIADQSRRISDERSAVERRYTQQIEQLTTELGVQWETTNKLQLELDKQRRENADLRRELAQKEALLDGMKKDMQNKIMSLQSDIGVNGAEKGALEQQIATLQMTNERNERQAKQEVTRLQAEMQSLRQRLDRADADLIHSRRENIRFSEQVASLEKEIKLNSALNEEKSKQASSGEILALPPPKEQQEKQLSSLIDDMESKHGTDQASTKNEFDSLTVRPTKRKEPIKVDISVKVVPKPRKVGSSVLARGSLRLGLMSGLGDVDLGEETASLVPGGGTADGVSTYSFDLVTPLDPLNGDIHYECPRVDPHDGDEDYSSVSKQKPAQPQDLANKYDPAQAKNLSRTNSKPSIQPENTLIKKDVEETSPNKTTNPQLVNFPNNDGVGTEMKQGHALNDSYDQSFANMEDQTNLAQNQHDQNSVTNNQMYSDSLHQYNEGEQYTTNPDQQYTANPDQQYMTDLDQQYITNSDQQYIADPVQEYDADPNQQYITDPDQQYVTDPDQQYISDPNQQFTTDPNQQYSTNLDQQYTTDPNQQYATDPNQQYTANVNQHYTTDPNLQYETGPNQQYETESSNVQYSANPNDHYNDRQHQY</sequence>
<organism evidence="3 4">
    <name type="scientific">Tenebrio molitor</name>
    <name type="common">Yellow mealworm beetle</name>
    <dbReference type="NCBI Taxonomy" id="7067"/>
    <lineage>
        <taxon>Eukaryota</taxon>
        <taxon>Metazoa</taxon>
        <taxon>Ecdysozoa</taxon>
        <taxon>Arthropoda</taxon>
        <taxon>Hexapoda</taxon>
        <taxon>Insecta</taxon>
        <taxon>Pterygota</taxon>
        <taxon>Neoptera</taxon>
        <taxon>Endopterygota</taxon>
        <taxon>Coleoptera</taxon>
        <taxon>Polyphaga</taxon>
        <taxon>Cucujiformia</taxon>
        <taxon>Tenebrionidae</taxon>
        <taxon>Tenebrio</taxon>
    </lineage>
</organism>
<dbReference type="GO" id="GO:0005813">
    <property type="term" value="C:centrosome"/>
    <property type="evidence" value="ECO:0007669"/>
    <property type="project" value="InterPro"/>
</dbReference>
<dbReference type="InterPro" id="IPR031887">
    <property type="entry name" value="SDCCAG8"/>
</dbReference>
<evidence type="ECO:0000313" key="3">
    <source>
        <dbReference type="EMBL" id="KAH0810265.1"/>
    </source>
</evidence>
<feature type="coiled-coil region" evidence="1">
    <location>
        <begin position="161"/>
        <end position="188"/>
    </location>
</feature>
<dbReference type="GO" id="GO:0035148">
    <property type="term" value="P:tube formation"/>
    <property type="evidence" value="ECO:0007669"/>
    <property type="project" value="TreeGrafter"/>
</dbReference>
<name>A0A8J6H1Y0_TENMO</name>
<dbReference type="EMBL" id="JABDTM020027607">
    <property type="protein sequence ID" value="KAH0810265.1"/>
    <property type="molecule type" value="Genomic_DNA"/>
</dbReference>
<dbReference type="GO" id="GO:0030010">
    <property type="term" value="P:establishment of cell polarity"/>
    <property type="evidence" value="ECO:0007669"/>
    <property type="project" value="TreeGrafter"/>
</dbReference>
<feature type="region of interest" description="Disordered" evidence="2">
    <location>
        <begin position="784"/>
        <end position="815"/>
    </location>
</feature>
<feature type="region of interest" description="Disordered" evidence="2">
    <location>
        <begin position="441"/>
        <end position="467"/>
    </location>
</feature>
<keyword evidence="1" id="KW-0175">Coiled coil</keyword>
<feature type="compositionally biased region" description="Polar residues" evidence="2">
    <location>
        <begin position="641"/>
        <end position="656"/>
    </location>
</feature>
<gene>
    <name evidence="3" type="ORF">GEV33_012526</name>
</gene>
<protein>
    <submittedName>
        <fullName evidence="3">Uncharacterized protein</fullName>
    </submittedName>
</protein>
<evidence type="ECO:0000313" key="4">
    <source>
        <dbReference type="Proteomes" id="UP000719412"/>
    </source>
</evidence>